<feature type="domain" description="ABC transporter" evidence="10">
    <location>
        <begin position="442"/>
        <end position="679"/>
    </location>
</feature>
<feature type="transmembrane region" description="Helical" evidence="9">
    <location>
        <begin position="909"/>
        <end position="941"/>
    </location>
</feature>
<evidence type="ECO:0000256" key="9">
    <source>
        <dbReference type="SAM" id="Phobius"/>
    </source>
</evidence>
<dbReference type="OrthoDB" id="6500128at2759"/>
<keyword evidence="2" id="KW-0813">Transport</keyword>
<evidence type="ECO:0000256" key="1">
    <source>
        <dbReference type="ARBA" id="ARBA00004370"/>
    </source>
</evidence>
<dbReference type="InterPro" id="IPR036640">
    <property type="entry name" value="ABC1_TM_sf"/>
</dbReference>
<evidence type="ECO:0000256" key="4">
    <source>
        <dbReference type="ARBA" id="ARBA00022741"/>
    </source>
</evidence>
<evidence type="ECO:0000259" key="10">
    <source>
        <dbReference type="PROSITE" id="PS50893"/>
    </source>
</evidence>
<reference evidence="13 14" key="1">
    <citation type="submission" date="2025-05" db="UniProtKB">
        <authorList>
            <consortium name="RefSeq"/>
        </authorList>
    </citation>
    <scope>IDENTIFICATION</scope>
    <source>
        <tissue evidence="13 14">Thorax and Abdomen</tissue>
    </source>
</reference>
<evidence type="ECO:0000256" key="8">
    <source>
        <dbReference type="SAM" id="MobiDB-lite"/>
    </source>
</evidence>
<feature type="transmembrane region" description="Helical" evidence="9">
    <location>
        <begin position="246"/>
        <end position="265"/>
    </location>
</feature>
<dbReference type="InterPro" id="IPR050173">
    <property type="entry name" value="ABC_transporter_C-like"/>
</dbReference>
<dbReference type="Gene3D" id="1.20.1560.10">
    <property type="entry name" value="ABC transporter type 1, transmembrane domain"/>
    <property type="match status" value="2"/>
</dbReference>
<protein>
    <submittedName>
        <fullName evidence="13 14">ATP-binding cassette subfamily C member 4 isoform X1</fullName>
    </submittedName>
</protein>
<evidence type="ECO:0000259" key="11">
    <source>
        <dbReference type="PROSITE" id="PS50929"/>
    </source>
</evidence>
<evidence type="ECO:0000313" key="12">
    <source>
        <dbReference type="Proteomes" id="UP000829291"/>
    </source>
</evidence>
<evidence type="ECO:0000313" key="16">
    <source>
        <dbReference type="RefSeq" id="XP_046597115.1"/>
    </source>
</evidence>
<evidence type="ECO:0000313" key="14">
    <source>
        <dbReference type="RefSeq" id="XP_015522143.2"/>
    </source>
</evidence>
<keyword evidence="5 13" id="KW-0067">ATP-binding</keyword>
<feature type="transmembrane region" description="Helical" evidence="9">
    <location>
        <begin position="363"/>
        <end position="387"/>
    </location>
</feature>
<feature type="domain" description="ABC transmembrane type-1" evidence="11">
    <location>
        <begin position="105"/>
        <end position="388"/>
    </location>
</feature>
<evidence type="ECO:0000256" key="3">
    <source>
        <dbReference type="ARBA" id="ARBA00022692"/>
    </source>
</evidence>
<dbReference type="GeneID" id="107225997"/>
<sequence length="1386" mass="154897">MDTREKQSCRNPEEKSNPLSYLCFGWTADIFWKGATRDLQISDLYDPLKSDESERLGDRLEREWNMELAKANKVQVVGKNGKTVPSRKPSLGAAIARMFWARYMIQGLLMLVQSAVLRVYLPILQGWVVSHFNPGVNPVSRNDAILYAGLLILTNLLVIFTIHHTGLRNRQIGMCVRVACCSIIYRKVLRLNQAAVNNTAAGQVSNLISNDVARFDIVPLYFHHLWIMPIQVSIMGYIMWRSVGVAAVVGVASVTLQNLPIQMYLGRLGANLRAKIASKTDERVQKMKELISGIQIVKMYSWEEPFEIVVSTIRALEIRLIKYTSYLRGFYLSIILFSERLSLYFTLFTFVMMGNSLTAEITFVISSFFSVMMFTCVVCVPQAIIMAGETAVTLDRLTEFLLLDEVQCLENGKNKLSTEIRSEPDVIEVMKRNWRLENGVGIEMKNVAANWILGKLPPTLCEVSLTIRSKSLSVLVGPVGSGKSSLLHLILGELPVGAGNLSLYAGENKPENQITSRDISISYTSQDPWLFSGSIRENILFGQPYDKNRYQEVTKVCALLKDFAQLPQGDLSYVGEGGASLSGGQRARVNLARAIYRDADLYLLDDPLSAVDAHVGRHLFDECINGFLKGKTRILVTHQLQHLKQADVVIVLNRGKVQRQGAYEEVATLNLDSIVSQSVEPEVSTIEIEYAVESQEEKIDFTKLQTEKLNGKAETKSEATEASKESGDLTEEQMATGEISNKVYWEYFRSGGNICSLIFFLVIFVTGQIAASGTDYWITHWTNQETLRISLSLNKSSTVSNQTVDQTENTGHLKWFDEYGVIRPIVAVYVYTFCIAGCVFFAIFRSVLFMKLCMNASQNIHNTMFSNLLQATMRFFNTNPTGRILNRFSKDIGTMDELLPRTMLEAFQIFMYMVGILVMIAIVNTWLILPIILMSGIFYVIRSYYLKTAQNIKRLECVTKSPVFSHVSSTLDGLTTIRSRGPRVEELLQKEFDRYQDAHTGAWYLTITTATALGFVMDIISCVFIACVCFTMILTNVGDTLPGSVGLAISQSLMLTGILQYGVRQGAEVISLMTSVERVLQYTNLPKEGPFKTDNPPSPSWPSKGALAFNKMSMRYAAEKPLVLKDLNVAIEPGQKIGVVGRTGAGKSSLISALFRLSGDGLEGEINLDGIDTKSIGLHELRPRISIIPQEPILFSASMRYNLDPFDQFSDAQLWDSLREVELHDDVTSLDFKVAGGGANFSVGQRQLICLARAILRKNRILVLDEATANVDPSTDALIQNTIRRKFADCTVLTIAHRLNTIMDSDKVLVMDGGRIAEYGHPYLLLENRYGSFSQMLRQTGKSTAEQLSEIAERAYRSANSNEDGSDEKLNEERRIAASVKEVTYL</sequence>
<keyword evidence="6 9" id="KW-1133">Transmembrane helix</keyword>
<dbReference type="InterPro" id="IPR003439">
    <property type="entry name" value="ABC_transporter-like_ATP-bd"/>
</dbReference>
<feature type="transmembrane region" description="Helical" evidence="9">
    <location>
        <begin position="751"/>
        <end position="771"/>
    </location>
</feature>
<keyword evidence="7 9" id="KW-0472">Membrane</keyword>
<keyword evidence="12" id="KW-1185">Reference proteome</keyword>
<dbReference type="Proteomes" id="UP000829291">
    <property type="component" value="Chromosome 5"/>
</dbReference>
<dbReference type="PANTHER" id="PTHR24223:SF415">
    <property type="entry name" value="FI20190P1"/>
    <property type="match status" value="1"/>
</dbReference>
<dbReference type="CDD" id="cd03244">
    <property type="entry name" value="ABCC_MRP_domain2"/>
    <property type="match status" value="1"/>
</dbReference>
<dbReference type="SUPFAM" id="SSF52540">
    <property type="entry name" value="P-loop containing nucleoside triphosphate hydrolases"/>
    <property type="match status" value="2"/>
</dbReference>
<dbReference type="PROSITE" id="PS00211">
    <property type="entry name" value="ABC_TRANSPORTER_1"/>
    <property type="match status" value="2"/>
</dbReference>
<dbReference type="RefSeq" id="XP_046597116.1">
    <property type="nucleotide sequence ID" value="XM_046741160.1"/>
</dbReference>
<dbReference type="Pfam" id="PF00005">
    <property type="entry name" value="ABC_tran"/>
    <property type="match status" value="2"/>
</dbReference>
<dbReference type="GO" id="GO:0016020">
    <property type="term" value="C:membrane"/>
    <property type="evidence" value="ECO:0007669"/>
    <property type="project" value="UniProtKB-SubCell"/>
</dbReference>
<dbReference type="GO" id="GO:0016887">
    <property type="term" value="F:ATP hydrolysis activity"/>
    <property type="evidence" value="ECO:0007669"/>
    <property type="project" value="InterPro"/>
</dbReference>
<dbReference type="InterPro" id="IPR011527">
    <property type="entry name" value="ABC1_TM_dom"/>
</dbReference>
<dbReference type="InterPro" id="IPR017871">
    <property type="entry name" value="ABC_transporter-like_CS"/>
</dbReference>
<organism evidence="12 14">
    <name type="scientific">Neodiprion lecontei</name>
    <name type="common">Redheaded pine sawfly</name>
    <dbReference type="NCBI Taxonomy" id="441921"/>
    <lineage>
        <taxon>Eukaryota</taxon>
        <taxon>Metazoa</taxon>
        <taxon>Ecdysozoa</taxon>
        <taxon>Arthropoda</taxon>
        <taxon>Hexapoda</taxon>
        <taxon>Insecta</taxon>
        <taxon>Pterygota</taxon>
        <taxon>Neoptera</taxon>
        <taxon>Endopterygota</taxon>
        <taxon>Hymenoptera</taxon>
        <taxon>Tenthredinoidea</taxon>
        <taxon>Diprionidae</taxon>
        <taxon>Diprioninae</taxon>
        <taxon>Neodiprion</taxon>
    </lineage>
</organism>
<dbReference type="RefSeq" id="XP_015522143.2">
    <property type="nucleotide sequence ID" value="XM_015666657.2"/>
</dbReference>
<evidence type="ECO:0000313" key="17">
    <source>
        <dbReference type="RefSeq" id="XP_046597116.1"/>
    </source>
</evidence>
<dbReference type="RefSeq" id="XP_015522142.2">
    <property type="nucleotide sequence ID" value="XM_015666656.2"/>
</dbReference>
<name>A0A6J0C6D1_NEOLC</name>
<dbReference type="Pfam" id="PF00664">
    <property type="entry name" value="ABC_membrane"/>
    <property type="match status" value="2"/>
</dbReference>
<feature type="region of interest" description="Disordered" evidence="8">
    <location>
        <begin position="710"/>
        <end position="729"/>
    </location>
</feature>
<dbReference type="KEGG" id="nlo:107225997"/>
<dbReference type="RefSeq" id="XP_046597114.1">
    <property type="nucleotide sequence ID" value="XM_046741158.1"/>
</dbReference>
<dbReference type="PROSITE" id="PS50893">
    <property type="entry name" value="ABC_TRANSPORTER_2"/>
    <property type="match status" value="2"/>
</dbReference>
<comment type="subcellular location">
    <subcellularLocation>
        <location evidence="1">Membrane</location>
    </subcellularLocation>
</comment>
<dbReference type="InterPro" id="IPR003593">
    <property type="entry name" value="AAA+_ATPase"/>
</dbReference>
<evidence type="ECO:0000256" key="7">
    <source>
        <dbReference type="ARBA" id="ARBA00023136"/>
    </source>
</evidence>
<gene>
    <name evidence="13 14 15 16 17" type="primary">LOC107225997</name>
</gene>
<dbReference type="CDD" id="cd03250">
    <property type="entry name" value="ABCC_MRP_domain1"/>
    <property type="match status" value="1"/>
</dbReference>
<keyword evidence="4" id="KW-0547">Nucleotide-binding</keyword>
<feature type="transmembrane region" description="Helical" evidence="9">
    <location>
        <begin position="103"/>
        <end position="124"/>
    </location>
</feature>
<dbReference type="PANTHER" id="PTHR24223">
    <property type="entry name" value="ATP-BINDING CASSETTE SUB-FAMILY C"/>
    <property type="match status" value="1"/>
</dbReference>
<feature type="transmembrane region" description="Helical" evidence="9">
    <location>
        <begin position="821"/>
        <end position="844"/>
    </location>
</feature>
<accession>A0A6J0C6D1</accession>
<dbReference type="SUPFAM" id="SSF90123">
    <property type="entry name" value="ABC transporter transmembrane region"/>
    <property type="match status" value="2"/>
</dbReference>
<evidence type="ECO:0000313" key="13">
    <source>
        <dbReference type="RefSeq" id="XP_015522142.2"/>
    </source>
</evidence>
<evidence type="ECO:0000256" key="6">
    <source>
        <dbReference type="ARBA" id="ARBA00022989"/>
    </source>
</evidence>
<dbReference type="PROSITE" id="PS50929">
    <property type="entry name" value="ABC_TM1F"/>
    <property type="match status" value="2"/>
</dbReference>
<keyword evidence="3 9" id="KW-0812">Transmembrane</keyword>
<dbReference type="Gene3D" id="3.40.50.300">
    <property type="entry name" value="P-loop containing nucleotide triphosphate hydrolases"/>
    <property type="match status" value="2"/>
</dbReference>
<dbReference type="GO" id="GO:0140359">
    <property type="term" value="F:ABC-type transporter activity"/>
    <property type="evidence" value="ECO:0007669"/>
    <property type="project" value="InterPro"/>
</dbReference>
<proteinExistence type="predicted"/>
<evidence type="ECO:0000256" key="2">
    <source>
        <dbReference type="ARBA" id="ARBA00022448"/>
    </source>
</evidence>
<dbReference type="GO" id="GO:0005524">
    <property type="term" value="F:ATP binding"/>
    <property type="evidence" value="ECO:0007669"/>
    <property type="project" value="UniProtKB-KW"/>
</dbReference>
<dbReference type="SMART" id="SM00382">
    <property type="entry name" value="AAA"/>
    <property type="match status" value="2"/>
</dbReference>
<feature type="transmembrane region" description="Helical" evidence="9">
    <location>
        <begin position="329"/>
        <end position="351"/>
    </location>
</feature>
<evidence type="ECO:0000256" key="5">
    <source>
        <dbReference type="ARBA" id="ARBA00022840"/>
    </source>
</evidence>
<feature type="compositionally biased region" description="Basic and acidic residues" evidence="8">
    <location>
        <begin position="710"/>
        <end position="727"/>
    </location>
</feature>
<evidence type="ECO:0000313" key="15">
    <source>
        <dbReference type="RefSeq" id="XP_046597114.1"/>
    </source>
</evidence>
<dbReference type="RefSeq" id="XP_046597115.1">
    <property type="nucleotide sequence ID" value="XM_046741159.1"/>
</dbReference>
<feature type="domain" description="ABC transmembrane type-1" evidence="11">
    <location>
        <begin position="758"/>
        <end position="1071"/>
    </location>
</feature>
<feature type="transmembrane region" description="Helical" evidence="9">
    <location>
        <begin position="220"/>
        <end position="240"/>
    </location>
</feature>
<feature type="transmembrane region" description="Helical" evidence="9">
    <location>
        <begin position="144"/>
        <end position="162"/>
    </location>
</feature>
<feature type="transmembrane region" description="Helical" evidence="9">
    <location>
        <begin position="1002"/>
        <end position="1033"/>
    </location>
</feature>
<dbReference type="InterPro" id="IPR027417">
    <property type="entry name" value="P-loop_NTPase"/>
</dbReference>
<feature type="domain" description="ABC transporter" evidence="10">
    <location>
        <begin position="1107"/>
        <end position="1338"/>
    </location>
</feature>